<dbReference type="EMBL" id="CP093313">
    <property type="protein sequence ID" value="UWZ82810.1"/>
    <property type="molecule type" value="Genomic_DNA"/>
</dbReference>
<evidence type="ECO:0000313" key="2">
    <source>
        <dbReference type="EMBL" id="UWZ82810.1"/>
    </source>
</evidence>
<proteinExistence type="predicted"/>
<sequence length="265" mass="29743">MITVSNGARRFRQGRYYTFALIVVVTASAYPLAAAQALSLQSKKELKESFQRQEQLLMDSVAIGDKHPWNNTLDDDCIITNEEGEVLTKKTFLEQLAGLPGGLSGSIEVAELTVQRVSDSVAVVRFRMNEKETVFGQQLTTSYRSTDTFVRKGTAWKMIASHQSLITSNPPTQEVSKANWPAFAGTYQLLPNGWVVHVVLRNGQLYSGRDLNDLKRLIPIGPNVFTREGDLGEWIFCLDEKQKATKIVELRKFEPLVWTFESEGP</sequence>
<keyword evidence="3" id="KW-1185">Reference proteome</keyword>
<evidence type="ECO:0000313" key="3">
    <source>
        <dbReference type="Proteomes" id="UP001059380"/>
    </source>
</evidence>
<gene>
    <name evidence="2" type="ORF">MOP44_19850</name>
</gene>
<dbReference type="SUPFAM" id="SSF54427">
    <property type="entry name" value="NTF2-like"/>
    <property type="match status" value="1"/>
</dbReference>
<name>A0A9J7BM16_9BACT</name>
<feature type="domain" description="DUF4440" evidence="1">
    <location>
        <begin position="52"/>
        <end position="158"/>
    </location>
</feature>
<dbReference type="RefSeq" id="WP_260792045.1">
    <property type="nucleotide sequence ID" value="NZ_CP093313.1"/>
</dbReference>
<protein>
    <submittedName>
        <fullName evidence="2">Nuclear transport factor 2 family protein</fullName>
    </submittedName>
</protein>
<dbReference type="InterPro" id="IPR027843">
    <property type="entry name" value="DUF4440"/>
</dbReference>
<dbReference type="AlphaFoldDB" id="A0A9J7BM16"/>
<dbReference type="Gene3D" id="3.10.450.50">
    <property type="match status" value="1"/>
</dbReference>
<reference evidence="2" key="1">
    <citation type="submission" date="2021-04" db="EMBL/GenBank/DDBJ databases">
        <title>Phylogenetic analysis of Acidobacteriaceae.</title>
        <authorList>
            <person name="Qiu L."/>
            <person name="Zhang Q."/>
        </authorList>
    </citation>
    <scope>NUCLEOTIDE SEQUENCE</scope>
    <source>
        <strain evidence="2">DSM 25168</strain>
    </source>
</reference>
<dbReference type="InterPro" id="IPR032710">
    <property type="entry name" value="NTF2-like_dom_sf"/>
</dbReference>
<dbReference type="Proteomes" id="UP001059380">
    <property type="component" value="Chromosome"/>
</dbReference>
<organism evidence="2 3">
    <name type="scientific">Occallatibacter riparius</name>
    <dbReference type="NCBI Taxonomy" id="1002689"/>
    <lineage>
        <taxon>Bacteria</taxon>
        <taxon>Pseudomonadati</taxon>
        <taxon>Acidobacteriota</taxon>
        <taxon>Terriglobia</taxon>
        <taxon>Terriglobales</taxon>
        <taxon>Acidobacteriaceae</taxon>
        <taxon>Occallatibacter</taxon>
    </lineage>
</organism>
<dbReference type="KEGG" id="orp:MOP44_19850"/>
<accession>A0A9J7BM16</accession>
<dbReference type="Pfam" id="PF14534">
    <property type="entry name" value="DUF4440"/>
    <property type="match status" value="1"/>
</dbReference>
<evidence type="ECO:0000259" key="1">
    <source>
        <dbReference type="Pfam" id="PF14534"/>
    </source>
</evidence>